<organism evidence="3 4">
    <name type="scientific">Hymenobacter setariae</name>
    <dbReference type="NCBI Taxonomy" id="2594794"/>
    <lineage>
        <taxon>Bacteria</taxon>
        <taxon>Pseudomonadati</taxon>
        <taxon>Bacteroidota</taxon>
        <taxon>Cytophagia</taxon>
        <taxon>Cytophagales</taxon>
        <taxon>Hymenobacteraceae</taxon>
        <taxon>Hymenobacter</taxon>
    </lineage>
</organism>
<dbReference type="PANTHER" id="PTHR38102">
    <property type="entry name" value="PERIPLASMIC CHAPERONE SPY"/>
    <property type="match status" value="1"/>
</dbReference>
<dbReference type="Proteomes" id="UP000317624">
    <property type="component" value="Unassembled WGS sequence"/>
</dbReference>
<evidence type="ECO:0000313" key="4">
    <source>
        <dbReference type="Proteomes" id="UP000317624"/>
    </source>
</evidence>
<dbReference type="Gene3D" id="1.20.120.1490">
    <property type="match status" value="1"/>
</dbReference>
<evidence type="ECO:0000256" key="2">
    <source>
        <dbReference type="SAM" id="SignalP"/>
    </source>
</evidence>
<feature type="region of interest" description="Disordered" evidence="1">
    <location>
        <begin position="66"/>
        <end position="129"/>
    </location>
</feature>
<evidence type="ECO:0008006" key="5">
    <source>
        <dbReference type="Google" id="ProtNLM"/>
    </source>
</evidence>
<feature type="compositionally biased region" description="Polar residues" evidence="1">
    <location>
        <begin position="106"/>
        <end position="115"/>
    </location>
</feature>
<dbReference type="GO" id="GO:0051082">
    <property type="term" value="F:unfolded protein binding"/>
    <property type="evidence" value="ECO:0007669"/>
    <property type="project" value="TreeGrafter"/>
</dbReference>
<protein>
    <recommendedName>
        <fullName evidence="5">DUF4890 domain-containing protein</fullName>
    </recommendedName>
</protein>
<keyword evidence="2" id="KW-0732">Signal</keyword>
<dbReference type="RefSeq" id="WP_144850363.1">
    <property type="nucleotide sequence ID" value="NZ_VMRJ01000004.1"/>
</dbReference>
<dbReference type="OrthoDB" id="5571760at2"/>
<accession>A0A558BSH5</accession>
<evidence type="ECO:0000256" key="1">
    <source>
        <dbReference type="SAM" id="MobiDB-lite"/>
    </source>
</evidence>
<feature type="chain" id="PRO_5035239901" description="DUF4890 domain-containing protein" evidence="2">
    <location>
        <begin position="25"/>
        <end position="129"/>
    </location>
</feature>
<dbReference type="EMBL" id="VMRJ01000004">
    <property type="protein sequence ID" value="TVT39470.1"/>
    <property type="molecule type" value="Genomic_DNA"/>
</dbReference>
<gene>
    <name evidence="3" type="ORF">FNT36_17640</name>
</gene>
<dbReference type="GO" id="GO:0030288">
    <property type="term" value="C:outer membrane-bounded periplasmic space"/>
    <property type="evidence" value="ECO:0007669"/>
    <property type="project" value="TreeGrafter"/>
</dbReference>
<proteinExistence type="predicted"/>
<comment type="caution">
    <text evidence="3">The sequence shown here is derived from an EMBL/GenBank/DDBJ whole genome shotgun (WGS) entry which is preliminary data.</text>
</comment>
<keyword evidence="4" id="KW-1185">Reference proteome</keyword>
<feature type="signal peptide" evidence="2">
    <location>
        <begin position="1"/>
        <end position="24"/>
    </location>
</feature>
<dbReference type="PANTHER" id="PTHR38102:SF1">
    <property type="entry name" value="PERIPLASMIC CHAPERONE SPY"/>
    <property type="match status" value="1"/>
</dbReference>
<evidence type="ECO:0000313" key="3">
    <source>
        <dbReference type="EMBL" id="TVT39470.1"/>
    </source>
</evidence>
<dbReference type="InterPro" id="IPR052211">
    <property type="entry name" value="Cpx_auxiliary_protein"/>
</dbReference>
<reference evidence="3 4" key="1">
    <citation type="submission" date="2019-07" db="EMBL/GenBank/DDBJ databases">
        <title>Hymenobacter sp. straun FUR1 Genome sequencing and assembly.</title>
        <authorList>
            <person name="Chhetri G."/>
        </authorList>
    </citation>
    <scope>NUCLEOTIDE SEQUENCE [LARGE SCALE GENOMIC DNA]</scope>
    <source>
        <strain evidence="3 4">Fur1</strain>
    </source>
</reference>
<dbReference type="AlphaFoldDB" id="A0A558BSH5"/>
<name>A0A558BSH5_9BACT</name>
<sequence>MRMHSLQLALVATALATTGLVARATPLAAPAQEAPAQARQGRGDMFKDLNLTADQKTKIEALMQEQRAKGGMRGSQSGPPTDADRQAMQTRRAEMEAKLKEILTPEQFTKYQSMRPQRGPRPSGDAPAN</sequence>
<feature type="compositionally biased region" description="Basic and acidic residues" evidence="1">
    <location>
        <begin position="91"/>
        <end position="103"/>
    </location>
</feature>